<dbReference type="Proteomes" id="UP001221757">
    <property type="component" value="Unassembled WGS sequence"/>
</dbReference>
<evidence type="ECO:0000313" key="3">
    <source>
        <dbReference type="EMBL" id="KAJ7690739.1"/>
    </source>
</evidence>
<keyword evidence="2" id="KW-1133">Transmembrane helix</keyword>
<comment type="caution">
    <text evidence="3">The sequence shown here is derived from an EMBL/GenBank/DDBJ whole genome shotgun (WGS) entry which is preliminary data.</text>
</comment>
<keyword evidence="2" id="KW-0812">Transmembrane</keyword>
<evidence type="ECO:0000313" key="4">
    <source>
        <dbReference type="Proteomes" id="UP001221757"/>
    </source>
</evidence>
<keyword evidence="4" id="KW-1185">Reference proteome</keyword>
<protein>
    <submittedName>
        <fullName evidence="3">Uncharacterized protein</fullName>
    </submittedName>
</protein>
<dbReference type="AlphaFoldDB" id="A0AAD7GEH8"/>
<name>A0AAD7GEH8_MYCRO</name>
<reference evidence="3" key="1">
    <citation type="submission" date="2023-03" db="EMBL/GenBank/DDBJ databases">
        <title>Massive genome expansion in bonnet fungi (Mycena s.s.) driven by repeated elements and novel gene families across ecological guilds.</title>
        <authorList>
            <consortium name="Lawrence Berkeley National Laboratory"/>
            <person name="Harder C.B."/>
            <person name="Miyauchi S."/>
            <person name="Viragh M."/>
            <person name="Kuo A."/>
            <person name="Thoen E."/>
            <person name="Andreopoulos B."/>
            <person name="Lu D."/>
            <person name="Skrede I."/>
            <person name="Drula E."/>
            <person name="Henrissat B."/>
            <person name="Morin E."/>
            <person name="Kohler A."/>
            <person name="Barry K."/>
            <person name="LaButti K."/>
            <person name="Morin E."/>
            <person name="Salamov A."/>
            <person name="Lipzen A."/>
            <person name="Mereny Z."/>
            <person name="Hegedus B."/>
            <person name="Baldrian P."/>
            <person name="Stursova M."/>
            <person name="Weitz H."/>
            <person name="Taylor A."/>
            <person name="Grigoriev I.V."/>
            <person name="Nagy L.G."/>
            <person name="Martin F."/>
            <person name="Kauserud H."/>
        </authorList>
    </citation>
    <scope>NUCLEOTIDE SEQUENCE</scope>
    <source>
        <strain evidence="3">CBHHK067</strain>
    </source>
</reference>
<gene>
    <name evidence="3" type="ORF">B0H17DRAFT_1134248</name>
</gene>
<evidence type="ECO:0000256" key="2">
    <source>
        <dbReference type="SAM" id="Phobius"/>
    </source>
</evidence>
<dbReference type="EMBL" id="JARKIE010000063">
    <property type="protein sequence ID" value="KAJ7690739.1"/>
    <property type="molecule type" value="Genomic_DNA"/>
</dbReference>
<feature type="region of interest" description="Disordered" evidence="1">
    <location>
        <begin position="406"/>
        <end position="484"/>
    </location>
</feature>
<accession>A0AAD7GEH8</accession>
<proteinExistence type="predicted"/>
<organism evidence="3 4">
    <name type="scientific">Mycena rosella</name>
    <name type="common">Pink bonnet</name>
    <name type="synonym">Agaricus rosellus</name>
    <dbReference type="NCBI Taxonomy" id="1033263"/>
    <lineage>
        <taxon>Eukaryota</taxon>
        <taxon>Fungi</taxon>
        <taxon>Dikarya</taxon>
        <taxon>Basidiomycota</taxon>
        <taxon>Agaricomycotina</taxon>
        <taxon>Agaricomycetes</taxon>
        <taxon>Agaricomycetidae</taxon>
        <taxon>Agaricales</taxon>
        <taxon>Marasmiineae</taxon>
        <taxon>Mycenaceae</taxon>
        <taxon>Mycena</taxon>
    </lineage>
</organism>
<feature type="compositionally biased region" description="Basic and acidic residues" evidence="1">
    <location>
        <begin position="459"/>
        <end position="470"/>
    </location>
</feature>
<sequence>MDPILTDRFGNELVYIWCSINAPSSNIPTCAYSYYLDPPLLLESGLSEETLTELDFTKRACRYTMKEHYLGWMPIGGPRTSALSGNEEDPIDLLFNTEDIILAGYTLDSSWVEPIVEMAEWLHRCCLTMVQSSNFYSQRWWSGAMGDIPPTLNVTHVSTIQEGYVRAQEVARAAKRTVLTMAGFALWLLSIKELETLGLLPQDQEYICSLRLGEHPKARVLYNLSQDYHEANFLHLAQHDVLIHYQGGNVDPSLLPSYELWRPMLKHYDWMFQDLKAGRVGYRLTNPNPVTQFCMVDCHLYGARPLTHWPTIHTYAERFQAIQSETLLGTVGMFFCQNPLAIDEPLSVRVQPTEHEFSLTDFTFTTVGEDISKADTFYDSTLRAREMAKNKWAPRTRCTFNLFNGSLNEPLPPPRTPSAISGHRADPARGNEGLSTQWSQQMASGSGCTQNLCSLSSPHRNEPSGGDRNRSLSPAALRTSDSDNGKYIDRALDNYHQEEDFPNPDSFESMGGWDVAMLEEPRAESVPLFRASPTARSEYRLRELFLVFPDIPDWDSALGVIVGHTHRISELEPRLPPFDVSQPWNTRWLGCGVLVCSDRHTLLWMKAYCKEWFPYFRSYDYHHSYQPTAIMPPPSLSSSLSEKPYLSSISRKRHWALGDPHKHYTLKSSPKRQATWPFGLGFPLRSTSAWRMLKLLPALAWKPWTQTCWTHSMPPTYVDTLLTYGQGGKATYLSYCAQLNYLLKHPHARAFIAKGGVLCWLAELYNLGLVGKFLSGPSVQVTEYQKGKMMLLTQGGHNVFYMVDYPSSSKDSMLLGHIPAKHANKEAWLWPPPSLIEKGSKHMRGYLSSGVIDILNNLRCRDGNINVMWFVVIGNCIALSAVLYSAVTYPQCNATGNDAFPQIRRQITN</sequence>
<feature type="compositionally biased region" description="Polar residues" evidence="1">
    <location>
        <begin position="433"/>
        <end position="458"/>
    </location>
</feature>
<feature type="transmembrane region" description="Helical" evidence="2">
    <location>
        <begin position="867"/>
        <end position="887"/>
    </location>
</feature>
<keyword evidence="2" id="KW-0472">Membrane</keyword>
<evidence type="ECO:0000256" key="1">
    <source>
        <dbReference type="SAM" id="MobiDB-lite"/>
    </source>
</evidence>